<dbReference type="AlphaFoldDB" id="A0AAV2THG9"/>
<proteinExistence type="predicted"/>
<reference evidence="2" key="1">
    <citation type="submission" date="2024-06" db="EMBL/GenBank/DDBJ databases">
        <authorList>
            <person name="Liu X."/>
            <person name="Lenzi L."/>
            <person name="Haldenby T S."/>
            <person name="Uol C."/>
        </authorList>
    </citation>
    <scope>NUCLEOTIDE SEQUENCE</scope>
</reference>
<comment type="caution">
    <text evidence="2">The sequence shown here is derived from an EMBL/GenBank/DDBJ whole genome shotgun (WGS) entry which is preliminary data.</text>
</comment>
<dbReference type="EMBL" id="CAXLJL010000356">
    <property type="protein sequence ID" value="CAL5136898.1"/>
    <property type="molecule type" value="Genomic_DNA"/>
</dbReference>
<organism evidence="2 3">
    <name type="scientific">Calicophoron daubneyi</name>
    <name type="common">Rumen fluke</name>
    <name type="synonym">Paramphistomum daubneyi</name>
    <dbReference type="NCBI Taxonomy" id="300641"/>
    <lineage>
        <taxon>Eukaryota</taxon>
        <taxon>Metazoa</taxon>
        <taxon>Spiralia</taxon>
        <taxon>Lophotrochozoa</taxon>
        <taxon>Platyhelminthes</taxon>
        <taxon>Trematoda</taxon>
        <taxon>Digenea</taxon>
        <taxon>Plagiorchiida</taxon>
        <taxon>Pronocephalata</taxon>
        <taxon>Paramphistomoidea</taxon>
        <taxon>Paramphistomidae</taxon>
        <taxon>Calicophoron</taxon>
    </lineage>
</organism>
<sequence length="74" mass="8574">MKATVVATFLSFVLAAAVVTDIPPSEMKCHKRDDRCKNWCFQIDADPFRCFLKCEKRLNWCLNDVRDVSTSQME</sequence>
<keyword evidence="1" id="KW-0732">Signal</keyword>
<accession>A0AAV2THG9</accession>
<gene>
    <name evidence="2" type="ORF">CDAUBV1_LOCUS11194</name>
</gene>
<evidence type="ECO:0000313" key="2">
    <source>
        <dbReference type="EMBL" id="CAL5136898.1"/>
    </source>
</evidence>
<evidence type="ECO:0000313" key="3">
    <source>
        <dbReference type="Proteomes" id="UP001497525"/>
    </source>
</evidence>
<evidence type="ECO:0000256" key="1">
    <source>
        <dbReference type="SAM" id="SignalP"/>
    </source>
</evidence>
<name>A0AAV2THG9_CALDB</name>
<feature type="chain" id="PRO_5043371300" evidence="1">
    <location>
        <begin position="16"/>
        <end position="74"/>
    </location>
</feature>
<feature type="signal peptide" evidence="1">
    <location>
        <begin position="1"/>
        <end position="15"/>
    </location>
</feature>
<dbReference type="Proteomes" id="UP001497525">
    <property type="component" value="Unassembled WGS sequence"/>
</dbReference>
<protein>
    <submittedName>
        <fullName evidence="2">Uncharacterized protein</fullName>
    </submittedName>
</protein>